<evidence type="ECO:0000313" key="1">
    <source>
        <dbReference type="EMBL" id="GAA4283360.1"/>
    </source>
</evidence>
<name>A0ABP8EHE1_9MICO</name>
<dbReference type="Proteomes" id="UP001501586">
    <property type="component" value="Unassembled WGS sequence"/>
</dbReference>
<dbReference type="EMBL" id="BAABAZ010000004">
    <property type="protein sequence ID" value="GAA4283360.1"/>
    <property type="molecule type" value="Genomic_DNA"/>
</dbReference>
<reference evidence="2" key="1">
    <citation type="journal article" date="2019" name="Int. J. Syst. Evol. Microbiol.">
        <title>The Global Catalogue of Microorganisms (GCM) 10K type strain sequencing project: providing services to taxonomists for standard genome sequencing and annotation.</title>
        <authorList>
            <consortium name="The Broad Institute Genomics Platform"/>
            <consortium name="The Broad Institute Genome Sequencing Center for Infectious Disease"/>
            <person name="Wu L."/>
            <person name="Ma J."/>
        </authorList>
    </citation>
    <scope>NUCLEOTIDE SEQUENCE [LARGE SCALE GENOMIC DNA]</scope>
    <source>
        <strain evidence="2">JCM 17458</strain>
    </source>
</reference>
<evidence type="ECO:0000313" key="2">
    <source>
        <dbReference type="Proteomes" id="UP001501586"/>
    </source>
</evidence>
<comment type="caution">
    <text evidence="1">The sequence shown here is derived from an EMBL/GenBank/DDBJ whole genome shotgun (WGS) entry which is preliminary data.</text>
</comment>
<proteinExistence type="predicted"/>
<organism evidence="1 2">
    <name type="scientific">Brevibacterium daeguense</name>
    <dbReference type="NCBI Taxonomy" id="909936"/>
    <lineage>
        <taxon>Bacteria</taxon>
        <taxon>Bacillati</taxon>
        <taxon>Actinomycetota</taxon>
        <taxon>Actinomycetes</taxon>
        <taxon>Micrococcales</taxon>
        <taxon>Brevibacteriaceae</taxon>
        <taxon>Brevibacterium</taxon>
    </lineage>
</organism>
<gene>
    <name evidence="1" type="ORF">GCM10022261_08910</name>
</gene>
<accession>A0ABP8EHE1</accession>
<keyword evidence="2" id="KW-1185">Reference proteome</keyword>
<protein>
    <recommendedName>
        <fullName evidence="3">Asparagine synthetase domain-containing protein</fullName>
    </recommendedName>
</protein>
<evidence type="ECO:0008006" key="3">
    <source>
        <dbReference type="Google" id="ProtNLM"/>
    </source>
</evidence>
<sequence>MAIFNADRMQGAWKTPTWFAENSEVIAVSQPPIPVDADYTPEQYWSGVSTMVRNGSFDRLLPNHFGIHRRPDGSVRVWADYLGIGRCYYVINDDFVAASNHIGILTHFLEGPVEVNGDAVGRYVHAGWFTLEDSPIRGIRRLREASCIDVAADGTVDFREHTDLTDLVGARPGKPDYEHVLEQTRTIARNLDALSVRTPAVYLSGGRDSRMTAAVWLSGGSDARVVTLGTLEAEAEIAQELMDIYKGSERPGQEIRHDITFPSHSTITMTLAERLENAFAMWDGDAAPTNIKSNVRIPKGSAGLSIGGVGGEIMHGYYYHRPGDYERIEKLPHPVAYAARSFRGAVTSDRASKAMEGFFDHIYERAKRHGRPDIASLDYLYLTEKFRRWGNQALGSMSAIMLSGPAYVRACFDLEPAERVEKRFPHEVVSRAIPAWAGVRYYKAHVADSRKSMAKKLATFDTDPEYFFNVFENPRAWPEYFNVEKIDGFLDIVRRGEALPFHESWLNRAVWVDYLDSHVAKLNRRVREVQGR</sequence>
<dbReference type="SUPFAM" id="SSF52402">
    <property type="entry name" value="Adenine nucleotide alpha hydrolases-like"/>
    <property type="match status" value="1"/>
</dbReference>